<evidence type="ECO:0000256" key="6">
    <source>
        <dbReference type="ARBA" id="ARBA00022781"/>
    </source>
</evidence>
<dbReference type="GO" id="GO:0045259">
    <property type="term" value="C:proton-transporting ATP synthase complex"/>
    <property type="evidence" value="ECO:0007669"/>
    <property type="project" value="UniProtKB-KW"/>
</dbReference>
<dbReference type="AlphaFoldDB" id="A0A1G5VVX4"/>
<dbReference type="GO" id="GO:0046933">
    <property type="term" value="F:proton-transporting ATP synthase activity, rotational mechanism"/>
    <property type="evidence" value="ECO:0007669"/>
    <property type="project" value="UniProtKB-UniRule"/>
</dbReference>
<proteinExistence type="inferred from homology"/>
<dbReference type="InterPro" id="IPR001469">
    <property type="entry name" value="ATP_synth_F1_dsu/esu"/>
</dbReference>
<keyword evidence="9 11" id="KW-0139">CF(1)</keyword>
<dbReference type="STRING" id="209880.SAMN02910343_00933"/>
<name>A0A1G5VVX4_9FIRM</name>
<protein>
    <recommendedName>
        <fullName evidence="11">ATP synthase epsilon chain</fullName>
    </recommendedName>
    <alternativeName>
        <fullName evidence="11">ATP synthase F1 sector epsilon subunit</fullName>
    </alternativeName>
    <alternativeName>
        <fullName evidence="11">F-ATPase epsilon subunit</fullName>
    </alternativeName>
</protein>
<dbReference type="Gene3D" id="1.20.5.440">
    <property type="entry name" value="ATP synthase delta/epsilon subunit, C-terminal domain"/>
    <property type="match status" value="1"/>
</dbReference>
<evidence type="ECO:0000256" key="3">
    <source>
        <dbReference type="ARBA" id="ARBA00005712"/>
    </source>
</evidence>
<keyword evidence="6 11" id="KW-0375">Hydrogen ion transport</keyword>
<dbReference type="Gene3D" id="2.60.15.10">
    <property type="entry name" value="F0F1 ATP synthase delta/epsilon subunit, N-terminal"/>
    <property type="match status" value="1"/>
</dbReference>
<accession>A0A1G5VVX4</accession>
<dbReference type="InterPro" id="IPR020546">
    <property type="entry name" value="ATP_synth_F1_dsu/esu_N"/>
</dbReference>
<evidence type="ECO:0000256" key="5">
    <source>
        <dbReference type="ARBA" id="ARBA00022475"/>
    </source>
</evidence>
<keyword evidence="10 11" id="KW-0066">ATP synthesis</keyword>
<comment type="subcellular location">
    <subcellularLocation>
        <location evidence="2 11">Cell membrane</location>
        <topology evidence="2 11">Peripheral membrane protein</topology>
    </subcellularLocation>
</comment>
<evidence type="ECO:0000256" key="12">
    <source>
        <dbReference type="RuleBase" id="RU003656"/>
    </source>
</evidence>
<evidence type="ECO:0000313" key="16">
    <source>
        <dbReference type="Proteomes" id="UP000199689"/>
    </source>
</evidence>
<keyword evidence="7 11" id="KW-0406">Ion transport</keyword>
<dbReference type="NCBIfam" id="TIGR01216">
    <property type="entry name" value="ATP_synt_epsi"/>
    <property type="match status" value="1"/>
</dbReference>
<dbReference type="FunFam" id="1.20.5.440:FF:000001">
    <property type="entry name" value="ATP synthase epsilon chain"/>
    <property type="match status" value="1"/>
</dbReference>
<comment type="subunit">
    <text evidence="11 12">F-type ATPases have 2 components, CF(1) - the catalytic core - and CF(0) - the membrane proton channel. CF(1) has five subunits: alpha(3), beta(3), gamma(1), delta(1), epsilon(1). CF(0) has three main subunits: a, b and c.</text>
</comment>
<evidence type="ECO:0000256" key="4">
    <source>
        <dbReference type="ARBA" id="ARBA00022448"/>
    </source>
</evidence>
<evidence type="ECO:0000256" key="7">
    <source>
        <dbReference type="ARBA" id="ARBA00023065"/>
    </source>
</evidence>
<reference evidence="15 16" key="1">
    <citation type="submission" date="2016-10" db="EMBL/GenBank/DDBJ databases">
        <authorList>
            <person name="de Groot N.N."/>
        </authorList>
    </citation>
    <scope>NUCLEOTIDE SEQUENCE [LARGE SCALE GENOMIC DNA]</scope>
    <source>
        <strain evidence="15 16">DSM 15230</strain>
    </source>
</reference>
<comment type="similarity">
    <text evidence="3 11 12">Belongs to the ATPase epsilon chain family.</text>
</comment>
<dbReference type="Proteomes" id="UP000199689">
    <property type="component" value="Unassembled WGS sequence"/>
</dbReference>
<evidence type="ECO:0000256" key="1">
    <source>
        <dbReference type="ARBA" id="ARBA00003543"/>
    </source>
</evidence>
<dbReference type="SUPFAM" id="SSF46604">
    <property type="entry name" value="Epsilon subunit of F1F0-ATP synthase C-terminal domain"/>
    <property type="match status" value="1"/>
</dbReference>
<feature type="domain" description="ATP synthase epsilon subunit C-terminal" evidence="13">
    <location>
        <begin position="92"/>
        <end position="136"/>
    </location>
</feature>
<evidence type="ECO:0000256" key="2">
    <source>
        <dbReference type="ARBA" id="ARBA00004202"/>
    </source>
</evidence>
<feature type="domain" description="ATP synthase F1 complex delta/epsilon subunit N-terminal" evidence="14">
    <location>
        <begin position="9"/>
        <end position="85"/>
    </location>
</feature>
<comment type="function">
    <text evidence="1 11">Produces ATP from ADP in the presence of a proton gradient across the membrane.</text>
</comment>
<dbReference type="HAMAP" id="MF_00530">
    <property type="entry name" value="ATP_synth_epsil_bac"/>
    <property type="match status" value="1"/>
</dbReference>
<dbReference type="NCBIfam" id="NF001846">
    <property type="entry name" value="PRK00571.1-3"/>
    <property type="match status" value="1"/>
</dbReference>
<gene>
    <name evidence="11" type="primary">atpC</name>
    <name evidence="15" type="ORF">SAMN02910343_00933</name>
</gene>
<dbReference type="GO" id="GO:0005886">
    <property type="term" value="C:plasma membrane"/>
    <property type="evidence" value="ECO:0007669"/>
    <property type="project" value="UniProtKB-SubCell"/>
</dbReference>
<organism evidence="15 16">
    <name type="scientific">Allisonella histaminiformans</name>
    <dbReference type="NCBI Taxonomy" id="209880"/>
    <lineage>
        <taxon>Bacteria</taxon>
        <taxon>Bacillati</taxon>
        <taxon>Bacillota</taxon>
        <taxon>Negativicutes</taxon>
        <taxon>Veillonellales</taxon>
        <taxon>Veillonellaceae</taxon>
        <taxon>Allisonella</taxon>
    </lineage>
</organism>
<dbReference type="GO" id="GO:0005524">
    <property type="term" value="F:ATP binding"/>
    <property type="evidence" value="ECO:0007669"/>
    <property type="project" value="UniProtKB-UniRule"/>
</dbReference>
<dbReference type="GeneID" id="87755959"/>
<dbReference type="SUPFAM" id="SSF51344">
    <property type="entry name" value="Epsilon subunit of F1F0-ATP synthase N-terminal domain"/>
    <property type="match status" value="1"/>
</dbReference>
<dbReference type="InterPro" id="IPR036771">
    <property type="entry name" value="ATPsynth_dsu/esu_N"/>
</dbReference>
<evidence type="ECO:0000259" key="14">
    <source>
        <dbReference type="Pfam" id="PF02823"/>
    </source>
</evidence>
<dbReference type="RefSeq" id="WP_091364365.1">
    <property type="nucleotide sequence ID" value="NZ_FMXA01000010.1"/>
</dbReference>
<evidence type="ECO:0000256" key="8">
    <source>
        <dbReference type="ARBA" id="ARBA00023136"/>
    </source>
</evidence>
<evidence type="ECO:0000313" key="15">
    <source>
        <dbReference type="EMBL" id="SDA50023.1"/>
    </source>
</evidence>
<evidence type="ECO:0000256" key="10">
    <source>
        <dbReference type="ARBA" id="ARBA00023310"/>
    </source>
</evidence>
<keyword evidence="4 11" id="KW-0813">Transport</keyword>
<evidence type="ECO:0000259" key="13">
    <source>
        <dbReference type="Pfam" id="PF00401"/>
    </source>
</evidence>
<dbReference type="Pfam" id="PF02823">
    <property type="entry name" value="ATP-synt_DE_N"/>
    <property type="match status" value="1"/>
</dbReference>
<keyword evidence="8 11" id="KW-0472">Membrane</keyword>
<evidence type="ECO:0000256" key="9">
    <source>
        <dbReference type="ARBA" id="ARBA00023196"/>
    </source>
</evidence>
<dbReference type="EMBL" id="FMXA01000010">
    <property type="protein sequence ID" value="SDA50023.1"/>
    <property type="molecule type" value="Genomic_DNA"/>
</dbReference>
<dbReference type="PANTHER" id="PTHR13822">
    <property type="entry name" value="ATP SYNTHASE DELTA/EPSILON CHAIN"/>
    <property type="match status" value="1"/>
</dbReference>
<dbReference type="InterPro" id="IPR020547">
    <property type="entry name" value="ATP_synth_F1_esu_C"/>
</dbReference>
<keyword evidence="16" id="KW-1185">Reference proteome</keyword>
<dbReference type="OrthoDB" id="9804110at2"/>
<dbReference type="CDD" id="cd12152">
    <property type="entry name" value="F1-ATPase_delta"/>
    <property type="match status" value="1"/>
</dbReference>
<sequence>MADTLTSPMHVEIMSPDGAVYTADGVEMVVARAIDGEFAVMKGHLPLVAALTIAPVRVKKDGKEKQIAVFNGFLEINDDRVNIVSPQVEMAEDIDVARAQAAKKRAEERLASKSADIDTDRAQLALNRALLRLRVTKSL</sequence>
<dbReference type="Pfam" id="PF00401">
    <property type="entry name" value="ATP-synt_DE"/>
    <property type="match status" value="1"/>
</dbReference>
<evidence type="ECO:0000256" key="11">
    <source>
        <dbReference type="HAMAP-Rule" id="MF_00530"/>
    </source>
</evidence>
<keyword evidence="5 11" id="KW-1003">Cell membrane</keyword>
<dbReference type="InterPro" id="IPR036794">
    <property type="entry name" value="ATP_F1_dsu/esu_C_sf"/>
</dbReference>
<dbReference type="PANTHER" id="PTHR13822:SF10">
    <property type="entry name" value="ATP SYNTHASE EPSILON CHAIN, CHLOROPLASTIC"/>
    <property type="match status" value="1"/>
</dbReference>